<feature type="region of interest" description="Disordered" evidence="1">
    <location>
        <begin position="242"/>
        <end position="417"/>
    </location>
</feature>
<evidence type="ECO:0000256" key="1">
    <source>
        <dbReference type="SAM" id="MobiDB-lite"/>
    </source>
</evidence>
<evidence type="ECO:0000313" key="4">
    <source>
        <dbReference type="Proteomes" id="UP000693970"/>
    </source>
</evidence>
<evidence type="ECO:0000313" key="3">
    <source>
        <dbReference type="EMBL" id="KAG7374042.1"/>
    </source>
</evidence>
<dbReference type="Proteomes" id="UP000693970">
    <property type="component" value="Unassembled WGS sequence"/>
</dbReference>
<comment type="caution">
    <text evidence="3">The sequence shown here is derived from an EMBL/GenBank/DDBJ whole genome shotgun (WGS) entry which is preliminary data.</text>
</comment>
<keyword evidence="2" id="KW-0732">Signal</keyword>
<accession>A0A9K3M4S3</accession>
<reference evidence="3" key="2">
    <citation type="submission" date="2021-04" db="EMBL/GenBank/DDBJ databases">
        <authorList>
            <person name="Podell S."/>
        </authorList>
    </citation>
    <scope>NUCLEOTIDE SEQUENCE</scope>
    <source>
        <strain evidence="3">Hildebrandi</strain>
    </source>
</reference>
<feature type="chain" id="PRO_5039887727" evidence="2">
    <location>
        <begin position="20"/>
        <end position="417"/>
    </location>
</feature>
<reference evidence="3" key="1">
    <citation type="journal article" date="2021" name="Sci. Rep.">
        <title>Diploid genomic architecture of Nitzschia inconspicua, an elite biomass production diatom.</title>
        <authorList>
            <person name="Oliver A."/>
            <person name="Podell S."/>
            <person name="Pinowska A."/>
            <person name="Traller J.C."/>
            <person name="Smith S.R."/>
            <person name="McClure R."/>
            <person name="Beliaev A."/>
            <person name="Bohutskyi P."/>
            <person name="Hill E.A."/>
            <person name="Rabines A."/>
            <person name="Zheng H."/>
            <person name="Allen L.Z."/>
            <person name="Kuo A."/>
            <person name="Grigoriev I.V."/>
            <person name="Allen A.E."/>
            <person name="Hazlebeck D."/>
            <person name="Allen E.E."/>
        </authorList>
    </citation>
    <scope>NUCLEOTIDE SEQUENCE</scope>
    <source>
        <strain evidence="3">Hildebrandi</strain>
    </source>
</reference>
<feature type="compositionally biased region" description="Low complexity" evidence="1">
    <location>
        <begin position="244"/>
        <end position="316"/>
    </location>
</feature>
<dbReference type="AlphaFoldDB" id="A0A9K3M4S3"/>
<feature type="compositionally biased region" description="Acidic residues" evidence="1">
    <location>
        <begin position="322"/>
        <end position="410"/>
    </location>
</feature>
<dbReference type="EMBL" id="JAGRRH010000001">
    <property type="protein sequence ID" value="KAG7374042.1"/>
    <property type="molecule type" value="Genomic_DNA"/>
</dbReference>
<feature type="signal peptide" evidence="2">
    <location>
        <begin position="1"/>
        <end position="19"/>
    </location>
</feature>
<gene>
    <name evidence="3" type="ORF">IV203_013137</name>
</gene>
<protein>
    <submittedName>
        <fullName evidence="3">WD40-repeat-containing domain protein</fullName>
    </submittedName>
</protein>
<name>A0A9K3M4S3_9STRA</name>
<organism evidence="3 4">
    <name type="scientific">Nitzschia inconspicua</name>
    <dbReference type="NCBI Taxonomy" id="303405"/>
    <lineage>
        <taxon>Eukaryota</taxon>
        <taxon>Sar</taxon>
        <taxon>Stramenopiles</taxon>
        <taxon>Ochrophyta</taxon>
        <taxon>Bacillariophyta</taxon>
        <taxon>Bacillariophyceae</taxon>
        <taxon>Bacillariophycidae</taxon>
        <taxon>Bacillariales</taxon>
        <taxon>Bacillariaceae</taxon>
        <taxon>Nitzschia</taxon>
    </lineage>
</organism>
<proteinExistence type="predicted"/>
<keyword evidence="4" id="KW-1185">Reference proteome</keyword>
<evidence type="ECO:0000256" key="2">
    <source>
        <dbReference type="SAM" id="SignalP"/>
    </source>
</evidence>
<sequence>MIPIKFSLFAAFLAATSMAETANDSNLRRKVKKTSFCKPVAVTIDAFTGLPNYDTDVYFAAVTNGAPLDAFALQAVMPASYNGIVDCSYLIGSIRELLECEVVEGAESDDPNAVLVKCTYMTNTKDGDTVIEPVQDVAVSKCACTCGGDQALVGLMLGSECNCFCEPQKNDCECMAPDSTEFITAINGAYSNSTMGETVDARVTRIYEVELLDFENCGSQNTTTFNITSVCPGLESSAFSSLFTAPPTTYPTEAPSESPTVSPSESPTESPTDSPTESPTGSPIATPETDSPTKSPKTDSPTTSPETPSPTASLTEGRPIVDDGEKDGDETVDEEEPEEDEEVPKEEPEEEQKDEPIDEPAEEVPEEVEEEPEEEQKDEPIDEPAEEAPEEVEEEPEEEQKDEPIDEPADEPGVRGN</sequence>